<dbReference type="CDD" id="cd06171">
    <property type="entry name" value="Sigma70_r4"/>
    <property type="match status" value="1"/>
</dbReference>
<dbReference type="Pfam" id="PF08281">
    <property type="entry name" value="Sigma70_r4_2"/>
    <property type="match status" value="1"/>
</dbReference>
<dbReference type="PANTHER" id="PTHR43133">
    <property type="entry name" value="RNA POLYMERASE ECF-TYPE SIGMA FACTO"/>
    <property type="match status" value="1"/>
</dbReference>
<dbReference type="SUPFAM" id="SSF88946">
    <property type="entry name" value="Sigma2 domain of RNA polymerase sigma factors"/>
    <property type="match status" value="1"/>
</dbReference>
<dbReference type="Gene3D" id="1.10.1740.10">
    <property type="match status" value="1"/>
</dbReference>
<comment type="similarity">
    <text evidence="1">Belongs to the sigma-70 factor family. ECF subfamily.</text>
</comment>
<evidence type="ECO:0000259" key="5">
    <source>
        <dbReference type="Pfam" id="PF04542"/>
    </source>
</evidence>
<dbReference type="InterPro" id="IPR014284">
    <property type="entry name" value="RNA_pol_sigma-70_dom"/>
</dbReference>
<gene>
    <name evidence="7" type="ORF">JF887_10645</name>
</gene>
<dbReference type="InterPro" id="IPR013249">
    <property type="entry name" value="RNA_pol_sigma70_r4_t2"/>
</dbReference>
<reference evidence="7 8" key="1">
    <citation type="submission" date="2020-10" db="EMBL/GenBank/DDBJ databases">
        <title>Ca. Dormibacterota MAGs.</title>
        <authorList>
            <person name="Montgomery K."/>
        </authorList>
    </citation>
    <scope>NUCLEOTIDE SEQUENCE [LARGE SCALE GENOMIC DNA]</scope>
    <source>
        <strain evidence="7">Mitchell_Peninsula_5</strain>
    </source>
</reference>
<accession>A0A934KG14</accession>
<sequence>MTLPRAYEDQLIERAKRDADAFGELYDHYFGQIYRFVYSRMREQEAAEDVTSEVFLKALRAIGRYKPSGHPFSSWLYQISVNAIADHYRARRPTSNIDDAVAVADPQQPLDERVEQKVEAARVWAAIDSLPDQQRTAITLKLGEDLKLADIGVVMGKSEGAIKLLVHRGMIGLRTKLEITAAGREGR</sequence>
<evidence type="ECO:0000256" key="3">
    <source>
        <dbReference type="ARBA" id="ARBA00023082"/>
    </source>
</evidence>
<name>A0A934KG14_9BACT</name>
<feature type="domain" description="RNA polymerase sigma-70 region 2" evidence="5">
    <location>
        <begin position="25"/>
        <end position="92"/>
    </location>
</feature>
<comment type="caution">
    <text evidence="7">The sequence shown here is derived from an EMBL/GenBank/DDBJ whole genome shotgun (WGS) entry which is preliminary data.</text>
</comment>
<feature type="domain" description="RNA polymerase sigma factor 70 region 4 type 2" evidence="6">
    <location>
        <begin position="122"/>
        <end position="170"/>
    </location>
</feature>
<dbReference type="Gene3D" id="1.10.10.10">
    <property type="entry name" value="Winged helix-like DNA-binding domain superfamily/Winged helix DNA-binding domain"/>
    <property type="match status" value="1"/>
</dbReference>
<evidence type="ECO:0000256" key="4">
    <source>
        <dbReference type="ARBA" id="ARBA00023163"/>
    </source>
</evidence>
<protein>
    <submittedName>
        <fullName evidence="7">Sigma-70 family RNA polymerase sigma factor</fullName>
    </submittedName>
</protein>
<dbReference type="InterPro" id="IPR013325">
    <property type="entry name" value="RNA_pol_sigma_r2"/>
</dbReference>
<dbReference type="Pfam" id="PF04542">
    <property type="entry name" value="Sigma70_r2"/>
    <property type="match status" value="1"/>
</dbReference>
<dbReference type="SUPFAM" id="SSF88659">
    <property type="entry name" value="Sigma3 and sigma4 domains of RNA polymerase sigma factors"/>
    <property type="match status" value="1"/>
</dbReference>
<proteinExistence type="inferred from homology"/>
<dbReference type="GO" id="GO:0003677">
    <property type="term" value="F:DNA binding"/>
    <property type="evidence" value="ECO:0007669"/>
    <property type="project" value="InterPro"/>
</dbReference>
<keyword evidence="4" id="KW-0804">Transcription</keyword>
<organism evidence="7 8">
    <name type="scientific">Candidatus Amunia macphersoniae</name>
    <dbReference type="NCBI Taxonomy" id="3127014"/>
    <lineage>
        <taxon>Bacteria</taxon>
        <taxon>Bacillati</taxon>
        <taxon>Candidatus Dormiibacterota</taxon>
        <taxon>Candidatus Dormibacteria</taxon>
        <taxon>Candidatus Aeolococcales</taxon>
        <taxon>Candidatus Aeolococcaceae</taxon>
        <taxon>Candidatus Amunia</taxon>
    </lineage>
</organism>
<keyword evidence="2" id="KW-0805">Transcription regulation</keyword>
<dbReference type="EMBL" id="JAEKNN010000053">
    <property type="protein sequence ID" value="MBJ7609869.1"/>
    <property type="molecule type" value="Genomic_DNA"/>
</dbReference>
<evidence type="ECO:0000256" key="2">
    <source>
        <dbReference type="ARBA" id="ARBA00023015"/>
    </source>
</evidence>
<keyword evidence="3" id="KW-0731">Sigma factor</keyword>
<evidence type="ECO:0000313" key="7">
    <source>
        <dbReference type="EMBL" id="MBJ7609869.1"/>
    </source>
</evidence>
<dbReference type="InterPro" id="IPR013324">
    <property type="entry name" value="RNA_pol_sigma_r3/r4-like"/>
</dbReference>
<dbReference type="Proteomes" id="UP000614410">
    <property type="component" value="Unassembled WGS sequence"/>
</dbReference>
<evidence type="ECO:0000313" key="8">
    <source>
        <dbReference type="Proteomes" id="UP000614410"/>
    </source>
</evidence>
<evidence type="ECO:0000259" key="6">
    <source>
        <dbReference type="Pfam" id="PF08281"/>
    </source>
</evidence>
<dbReference type="PANTHER" id="PTHR43133:SF57">
    <property type="entry name" value="RNA POLYMERASE SIGMA-70 FACTOR"/>
    <property type="match status" value="1"/>
</dbReference>
<dbReference type="InterPro" id="IPR036388">
    <property type="entry name" value="WH-like_DNA-bd_sf"/>
</dbReference>
<dbReference type="InterPro" id="IPR039425">
    <property type="entry name" value="RNA_pol_sigma-70-like"/>
</dbReference>
<dbReference type="AlphaFoldDB" id="A0A934KG14"/>
<evidence type="ECO:0000256" key="1">
    <source>
        <dbReference type="ARBA" id="ARBA00010641"/>
    </source>
</evidence>
<dbReference type="GO" id="GO:0006352">
    <property type="term" value="P:DNA-templated transcription initiation"/>
    <property type="evidence" value="ECO:0007669"/>
    <property type="project" value="InterPro"/>
</dbReference>
<dbReference type="InterPro" id="IPR007627">
    <property type="entry name" value="RNA_pol_sigma70_r2"/>
</dbReference>
<dbReference type="GO" id="GO:0016987">
    <property type="term" value="F:sigma factor activity"/>
    <property type="evidence" value="ECO:0007669"/>
    <property type="project" value="UniProtKB-KW"/>
</dbReference>
<dbReference type="NCBIfam" id="TIGR02937">
    <property type="entry name" value="sigma70-ECF"/>
    <property type="match status" value="1"/>
</dbReference>